<name>A0A518CHR3_9PLAN</name>
<keyword evidence="1" id="KW-1133">Transmembrane helix</keyword>
<dbReference type="InterPro" id="IPR036465">
    <property type="entry name" value="vWFA_dom_sf"/>
</dbReference>
<keyword evidence="1" id="KW-0472">Membrane</keyword>
<evidence type="ECO:0000313" key="4">
    <source>
        <dbReference type="Proteomes" id="UP000317178"/>
    </source>
</evidence>
<accession>A0A518CHR3</accession>
<evidence type="ECO:0000259" key="2">
    <source>
        <dbReference type="Pfam" id="PF01882"/>
    </source>
</evidence>
<dbReference type="Pfam" id="PF01882">
    <property type="entry name" value="DUF58"/>
    <property type="match status" value="1"/>
</dbReference>
<dbReference type="RefSeq" id="WP_144992770.1">
    <property type="nucleotide sequence ID" value="NZ_CP036281.1"/>
</dbReference>
<gene>
    <name evidence="3" type="ORF">Pla110_04660</name>
</gene>
<organism evidence="3 4">
    <name type="scientific">Polystyrenella longa</name>
    <dbReference type="NCBI Taxonomy" id="2528007"/>
    <lineage>
        <taxon>Bacteria</taxon>
        <taxon>Pseudomonadati</taxon>
        <taxon>Planctomycetota</taxon>
        <taxon>Planctomycetia</taxon>
        <taxon>Planctomycetales</taxon>
        <taxon>Planctomycetaceae</taxon>
        <taxon>Polystyrenella</taxon>
    </lineage>
</organism>
<dbReference type="PANTHER" id="PTHR33608">
    <property type="entry name" value="BLL2464 PROTEIN"/>
    <property type="match status" value="1"/>
</dbReference>
<dbReference type="OrthoDB" id="9778037at2"/>
<keyword evidence="1" id="KW-0812">Transmembrane</keyword>
<dbReference type="PANTHER" id="PTHR33608:SF3">
    <property type="entry name" value="SLR2013 PROTEIN"/>
    <property type="match status" value="1"/>
</dbReference>
<dbReference type="AlphaFoldDB" id="A0A518CHR3"/>
<dbReference type="Proteomes" id="UP000317178">
    <property type="component" value="Chromosome"/>
</dbReference>
<protein>
    <recommendedName>
        <fullName evidence="2">DUF58 domain-containing protein</fullName>
    </recommendedName>
</protein>
<sequence>MIPQPRLIVILLLLLIPFVAGIWIPVATTVGQYILVFLLVLLVVDLSLSSSFKHIKVERKVSEAMSVGVPNPVKLEIQNRNPQTVKLQLHDEPPQPSTIEGLPATVVLRPQRETDVTYHALPARRGKNSFGRLFLRMKSRFGFWLLFEERAIPQPVDIFPDIQTVRQVELLARQNRLAEAGVRMSRFLGRGSEFERLREYRRGDEYRSIDWKATARRRELISREYTVEKNQNLLFLLDCGRGMCNEVDNISHFDRALNSLILLSYVALRQGDTVGVLAFSNRLEQSVRPMRGKASLQKMVRQMYELQPRYESSDYALMAEQLRKRYRKRSLVILLTYAMDEVHLESISRQLRQIRSPHLMLTAFLMNEPLQARYEVVPENNLEAFQVAAAGEMIATQSKQLQRLRQSGLLVMESLPTQLSSRLINEYLDIKARHLL</sequence>
<feature type="domain" description="DUF58" evidence="2">
    <location>
        <begin position="197"/>
        <end position="362"/>
    </location>
</feature>
<dbReference type="SUPFAM" id="SSF53300">
    <property type="entry name" value="vWA-like"/>
    <property type="match status" value="1"/>
</dbReference>
<dbReference type="InterPro" id="IPR002881">
    <property type="entry name" value="DUF58"/>
</dbReference>
<proteinExistence type="predicted"/>
<evidence type="ECO:0000256" key="1">
    <source>
        <dbReference type="SAM" id="Phobius"/>
    </source>
</evidence>
<reference evidence="3 4" key="1">
    <citation type="submission" date="2019-02" db="EMBL/GenBank/DDBJ databases">
        <title>Deep-cultivation of Planctomycetes and their phenomic and genomic characterization uncovers novel biology.</title>
        <authorList>
            <person name="Wiegand S."/>
            <person name="Jogler M."/>
            <person name="Boedeker C."/>
            <person name="Pinto D."/>
            <person name="Vollmers J."/>
            <person name="Rivas-Marin E."/>
            <person name="Kohn T."/>
            <person name="Peeters S.H."/>
            <person name="Heuer A."/>
            <person name="Rast P."/>
            <person name="Oberbeckmann S."/>
            <person name="Bunk B."/>
            <person name="Jeske O."/>
            <person name="Meyerdierks A."/>
            <person name="Storesund J.E."/>
            <person name="Kallscheuer N."/>
            <person name="Luecker S."/>
            <person name="Lage O.M."/>
            <person name="Pohl T."/>
            <person name="Merkel B.J."/>
            <person name="Hornburger P."/>
            <person name="Mueller R.-W."/>
            <person name="Bruemmer F."/>
            <person name="Labrenz M."/>
            <person name="Spormann A.M."/>
            <person name="Op den Camp H."/>
            <person name="Overmann J."/>
            <person name="Amann R."/>
            <person name="Jetten M.S.M."/>
            <person name="Mascher T."/>
            <person name="Medema M.H."/>
            <person name="Devos D.P."/>
            <person name="Kaster A.-K."/>
            <person name="Ovreas L."/>
            <person name="Rohde M."/>
            <person name="Galperin M.Y."/>
            <person name="Jogler C."/>
        </authorList>
    </citation>
    <scope>NUCLEOTIDE SEQUENCE [LARGE SCALE GENOMIC DNA]</scope>
    <source>
        <strain evidence="3 4">Pla110</strain>
    </source>
</reference>
<feature type="transmembrane region" description="Helical" evidence="1">
    <location>
        <begin position="32"/>
        <end position="52"/>
    </location>
</feature>
<evidence type="ECO:0000313" key="3">
    <source>
        <dbReference type="EMBL" id="QDU78762.1"/>
    </source>
</evidence>
<feature type="transmembrane region" description="Helical" evidence="1">
    <location>
        <begin position="7"/>
        <end position="26"/>
    </location>
</feature>
<dbReference type="KEGG" id="plon:Pla110_04660"/>
<dbReference type="EMBL" id="CP036281">
    <property type="protein sequence ID" value="QDU78762.1"/>
    <property type="molecule type" value="Genomic_DNA"/>
</dbReference>
<keyword evidence="4" id="KW-1185">Reference proteome</keyword>